<dbReference type="Proteomes" id="UP000481153">
    <property type="component" value="Unassembled WGS sequence"/>
</dbReference>
<dbReference type="VEuPathDB" id="FungiDB:AeMF1_000622"/>
<accession>A0A6G0WUB8</accession>
<dbReference type="AlphaFoldDB" id="A0A6G0WUB8"/>
<organism evidence="1 2">
    <name type="scientific">Aphanomyces euteiches</name>
    <dbReference type="NCBI Taxonomy" id="100861"/>
    <lineage>
        <taxon>Eukaryota</taxon>
        <taxon>Sar</taxon>
        <taxon>Stramenopiles</taxon>
        <taxon>Oomycota</taxon>
        <taxon>Saprolegniomycetes</taxon>
        <taxon>Saprolegniales</taxon>
        <taxon>Verrucalvaceae</taxon>
        <taxon>Aphanomyces</taxon>
    </lineage>
</organism>
<protein>
    <submittedName>
        <fullName evidence="1">Uncharacterized protein</fullName>
    </submittedName>
</protein>
<keyword evidence="2" id="KW-1185">Reference proteome</keyword>
<evidence type="ECO:0000313" key="1">
    <source>
        <dbReference type="EMBL" id="KAF0731092.1"/>
    </source>
</evidence>
<dbReference type="EMBL" id="VJMJ01000147">
    <property type="protein sequence ID" value="KAF0731092.1"/>
    <property type="molecule type" value="Genomic_DNA"/>
</dbReference>
<comment type="caution">
    <text evidence="1">The sequence shown here is derived from an EMBL/GenBank/DDBJ whole genome shotgun (WGS) entry which is preliminary data.</text>
</comment>
<name>A0A6G0WUB8_9STRA</name>
<proteinExistence type="predicted"/>
<evidence type="ECO:0000313" key="2">
    <source>
        <dbReference type="Proteomes" id="UP000481153"/>
    </source>
</evidence>
<reference evidence="1 2" key="1">
    <citation type="submission" date="2019-07" db="EMBL/GenBank/DDBJ databases">
        <title>Genomics analysis of Aphanomyces spp. identifies a new class of oomycete effector associated with host adaptation.</title>
        <authorList>
            <person name="Gaulin E."/>
        </authorList>
    </citation>
    <scope>NUCLEOTIDE SEQUENCE [LARGE SCALE GENOMIC DNA]</scope>
    <source>
        <strain evidence="1 2">ATCC 201684</strain>
    </source>
</reference>
<gene>
    <name evidence="1" type="ORF">Ae201684_011638</name>
</gene>
<sequence length="389" mass="43958">MGFALVVLDVMHREGEDNLVHATPQLNEELLLLRGMFAAAAGACRTLFLECVEHAMLKMHLHAGYVDQGDLLFVLLCMDEKYHANYLKSCAQRTVSVLNSVFGPPGIKLEKWDKTKLNSTCKALFRCFDAERSMVDSVISFLFPRGIPSKHIDIDTMIRLHGHFSSPPPESEFRSVMYVVSLLNNTHDEKWSLYLLFPRHNGASASAIDAATSASRELLENVQKSIDVDENKHVYQAQWYHVVAFDRVGQAVLHRCQGIATAVHCRFVDEIERMRGDFDRSDALHRVVRSKVTVQPTKLPFPSEDPLLKIDSSVPTMDVALLSSRYSIFRPEATVCQSQTKQMICDEVDGTMIYIYGQRYAAWEFFACVEANEAAEALVDALWDELVSY</sequence>